<sequence>MSLGEHLLELRRRLFISGVALVVAAVMGWLLTEFVWDQLREPISRIAEARNATINYPGITDAFDIRLQLAVTIGLVIASPVWLYQIFAFLVPGLTSKEKRYTFGFFFSAVPLFLGGCAAGWFVLPHIVELMASFVPAEDASIVSARIYFDFVLKLVIATGVAFVLPVFLVILNFLGVMSAKSILKGWRVAILVITLFTAIVTPAADVLSMFLLAIPMVGLYFAAAGVAYLHDRRAAARNQRVEESLAT</sequence>
<evidence type="ECO:0000313" key="7">
    <source>
        <dbReference type="Proteomes" id="UP001589896"/>
    </source>
</evidence>
<comment type="subunit">
    <text evidence="5">The Tat system comprises two distinct complexes: a TatABC complex, containing multiple copies of TatA, TatB and TatC subunits, and a separate TatA complex, containing only TatA subunits. Substrates initially bind to the TatABC complex, which probably triggers association of the separate TatA complex to form the active translocon.</text>
</comment>
<keyword evidence="4 5" id="KW-0472">Membrane</keyword>
<accession>A0ABV6RWU1</accession>
<evidence type="ECO:0000256" key="3">
    <source>
        <dbReference type="ARBA" id="ARBA00022989"/>
    </source>
</evidence>
<reference evidence="6 7" key="1">
    <citation type="submission" date="2024-09" db="EMBL/GenBank/DDBJ databases">
        <authorList>
            <person name="Sun Q."/>
            <person name="Mori K."/>
        </authorList>
    </citation>
    <scope>NUCLEOTIDE SEQUENCE [LARGE SCALE GENOMIC DNA]</scope>
    <source>
        <strain evidence="6 7">KCTC 23076</strain>
    </source>
</reference>
<comment type="function">
    <text evidence="5">Part of the twin-arginine translocation (Tat) system that transports large folded proteins containing a characteristic twin-arginine motif in their signal peptide across membranes. Together with TatB, TatC is part of a receptor directly interacting with Tat signal peptides.</text>
</comment>
<feature type="transmembrane region" description="Helical" evidence="5">
    <location>
        <begin position="211"/>
        <end position="231"/>
    </location>
</feature>
<evidence type="ECO:0000256" key="1">
    <source>
        <dbReference type="ARBA" id="ARBA00004141"/>
    </source>
</evidence>
<feature type="transmembrane region" description="Helical" evidence="5">
    <location>
        <begin position="187"/>
        <end position="205"/>
    </location>
</feature>
<organism evidence="6 7">
    <name type="scientific">Lysobacter korlensis</name>
    <dbReference type="NCBI Taxonomy" id="553636"/>
    <lineage>
        <taxon>Bacteria</taxon>
        <taxon>Pseudomonadati</taxon>
        <taxon>Pseudomonadota</taxon>
        <taxon>Gammaproteobacteria</taxon>
        <taxon>Lysobacterales</taxon>
        <taxon>Lysobacteraceae</taxon>
        <taxon>Lysobacter</taxon>
    </lineage>
</organism>
<dbReference type="EMBL" id="JBHLTG010000008">
    <property type="protein sequence ID" value="MFC0681453.1"/>
    <property type="molecule type" value="Genomic_DNA"/>
</dbReference>
<proteinExistence type="inferred from homology"/>
<keyword evidence="5" id="KW-0813">Transport</keyword>
<dbReference type="PRINTS" id="PR01840">
    <property type="entry name" value="TATCFAMILY"/>
</dbReference>
<dbReference type="PANTHER" id="PTHR30371">
    <property type="entry name" value="SEC-INDEPENDENT PROTEIN TRANSLOCASE PROTEIN TATC"/>
    <property type="match status" value="1"/>
</dbReference>
<name>A0ABV6RWU1_9GAMM</name>
<evidence type="ECO:0000256" key="5">
    <source>
        <dbReference type="HAMAP-Rule" id="MF_00902"/>
    </source>
</evidence>
<gene>
    <name evidence="5 6" type="primary">tatC</name>
    <name evidence="6" type="ORF">ACFFGH_26795</name>
</gene>
<dbReference type="Pfam" id="PF00902">
    <property type="entry name" value="TatC"/>
    <property type="match status" value="1"/>
</dbReference>
<comment type="subcellular location">
    <subcellularLocation>
        <location evidence="5">Cell membrane</location>
        <topology evidence="5">Multi-pass membrane protein</topology>
    </subcellularLocation>
    <subcellularLocation>
        <location evidence="1">Membrane</location>
        <topology evidence="1">Multi-pass membrane protein</topology>
    </subcellularLocation>
</comment>
<keyword evidence="5" id="KW-0811">Translocation</keyword>
<protein>
    <recommendedName>
        <fullName evidence="5">Sec-independent protein translocase protein TatC</fullName>
    </recommendedName>
</protein>
<dbReference type="PANTHER" id="PTHR30371:SF0">
    <property type="entry name" value="SEC-INDEPENDENT PROTEIN TRANSLOCASE PROTEIN TATC, CHLOROPLASTIC-RELATED"/>
    <property type="match status" value="1"/>
</dbReference>
<feature type="transmembrane region" description="Helical" evidence="5">
    <location>
        <begin position="67"/>
        <end position="91"/>
    </location>
</feature>
<keyword evidence="3 5" id="KW-1133">Transmembrane helix</keyword>
<evidence type="ECO:0000256" key="2">
    <source>
        <dbReference type="ARBA" id="ARBA00022692"/>
    </source>
</evidence>
<feature type="transmembrane region" description="Helical" evidence="5">
    <location>
        <begin position="12"/>
        <end position="31"/>
    </location>
</feature>
<dbReference type="RefSeq" id="WP_386674098.1">
    <property type="nucleotide sequence ID" value="NZ_JBHLTG010000008.1"/>
</dbReference>
<evidence type="ECO:0000256" key="4">
    <source>
        <dbReference type="ARBA" id="ARBA00023136"/>
    </source>
</evidence>
<keyword evidence="5" id="KW-1003">Cell membrane</keyword>
<dbReference type="HAMAP" id="MF_00902">
    <property type="entry name" value="TatC"/>
    <property type="match status" value="1"/>
</dbReference>
<comment type="similarity">
    <text evidence="5">Belongs to the TatC family.</text>
</comment>
<keyword evidence="7" id="KW-1185">Reference proteome</keyword>
<dbReference type="NCBIfam" id="TIGR00945">
    <property type="entry name" value="tatC"/>
    <property type="match status" value="1"/>
</dbReference>
<keyword evidence="5" id="KW-0653">Protein transport</keyword>
<comment type="caution">
    <text evidence="6">The sequence shown here is derived from an EMBL/GenBank/DDBJ whole genome shotgun (WGS) entry which is preliminary data.</text>
</comment>
<dbReference type="InterPro" id="IPR002033">
    <property type="entry name" value="TatC"/>
</dbReference>
<feature type="transmembrane region" description="Helical" evidence="5">
    <location>
        <begin position="103"/>
        <end position="124"/>
    </location>
</feature>
<keyword evidence="2 5" id="KW-0812">Transmembrane</keyword>
<evidence type="ECO:0000313" key="6">
    <source>
        <dbReference type="EMBL" id="MFC0681453.1"/>
    </source>
</evidence>
<feature type="transmembrane region" description="Helical" evidence="5">
    <location>
        <begin position="151"/>
        <end position="175"/>
    </location>
</feature>
<dbReference type="Proteomes" id="UP001589896">
    <property type="component" value="Unassembled WGS sequence"/>
</dbReference>